<accession>A0A554WFW7</accession>
<keyword evidence="2" id="KW-0378">Hydrolase</keyword>
<dbReference type="EC" id="3.1.-.-" evidence="2"/>
<dbReference type="OrthoDB" id="329172at2"/>
<gene>
    <name evidence="2" type="ORF">Tsedi_02362</name>
</gene>
<feature type="domain" description="PIN" evidence="1">
    <location>
        <begin position="9"/>
        <end position="121"/>
    </location>
</feature>
<comment type="caution">
    <text evidence="2">The sequence shown here is derived from an EMBL/GenBank/DDBJ whole genome shotgun (WGS) entry which is preliminary data.</text>
</comment>
<evidence type="ECO:0000313" key="3">
    <source>
        <dbReference type="Proteomes" id="UP000320225"/>
    </source>
</evidence>
<dbReference type="SUPFAM" id="SSF88723">
    <property type="entry name" value="PIN domain-like"/>
    <property type="match status" value="1"/>
</dbReference>
<dbReference type="EMBL" id="VJND01000024">
    <property type="protein sequence ID" value="TSE22469.1"/>
    <property type="molecule type" value="Genomic_DNA"/>
</dbReference>
<name>A0A554WFW7_9BURK</name>
<dbReference type="Gene3D" id="3.40.50.1010">
    <property type="entry name" value="5'-nuclease"/>
    <property type="match status" value="1"/>
</dbReference>
<dbReference type="InterPro" id="IPR002716">
    <property type="entry name" value="PIN_dom"/>
</dbReference>
<proteinExistence type="predicted"/>
<protein>
    <submittedName>
        <fullName evidence="2">Ribonuclease VapC32</fullName>
        <ecNumber evidence="2">3.1.-.-</ecNumber>
    </submittedName>
</protein>
<dbReference type="AlphaFoldDB" id="A0A554WFW7"/>
<dbReference type="RefSeq" id="WP_143896893.1">
    <property type="nucleotide sequence ID" value="NZ_VJND01000024.1"/>
</dbReference>
<organism evidence="2 3">
    <name type="scientific">Tepidimonas sediminis</name>
    <dbReference type="NCBI Taxonomy" id="2588941"/>
    <lineage>
        <taxon>Bacteria</taxon>
        <taxon>Pseudomonadati</taxon>
        <taxon>Pseudomonadota</taxon>
        <taxon>Betaproteobacteria</taxon>
        <taxon>Burkholderiales</taxon>
        <taxon>Tepidimonas</taxon>
    </lineage>
</organism>
<keyword evidence="3" id="KW-1185">Reference proteome</keyword>
<evidence type="ECO:0000313" key="2">
    <source>
        <dbReference type="EMBL" id="TSE22469.1"/>
    </source>
</evidence>
<sequence>MTAESGAGVLVDTSVWVAHFRHGLPALGALLMQDAVWTHPYVLLELACGTPPAPREATLAWLASLRMAPVVEPDALLAFIDEHRLFGQGCGMVDVALLASALRVPGCRLWTLDRRLAQLAEASGLQWSPPAH</sequence>
<dbReference type="Pfam" id="PF01850">
    <property type="entry name" value="PIN"/>
    <property type="match status" value="1"/>
</dbReference>
<reference evidence="2 3" key="1">
    <citation type="submission" date="2019-07" db="EMBL/GenBank/DDBJ databases">
        <title>Tepidimonas sediminis YIM 72259 draft genome.</title>
        <authorList>
            <person name="Da Costa M.S."/>
            <person name="Froufe H.J.C."/>
            <person name="Egas C."/>
            <person name="Albuquerque L."/>
        </authorList>
    </citation>
    <scope>NUCLEOTIDE SEQUENCE [LARGE SCALE GENOMIC DNA]</scope>
    <source>
        <strain evidence="2 3">YIM 72259</strain>
    </source>
</reference>
<dbReference type="GO" id="GO:0016787">
    <property type="term" value="F:hydrolase activity"/>
    <property type="evidence" value="ECO:0007669"/>
    <property type="project" value="UniProtKB-KW"/>
</dbReference>
<dbReference type="CDD" id="cd09854">
    <property type="entry name" value="PIN_VapC-like"/>
    <property type="match status" value="1"/>
</dbReference>
<dbReference type="Proteomes" id="UP000320225">
    <property type="component" value="Unassembled WGS sequence"/>
</dbReference>
<evidence type="ECO:0000259" key="1">
    <source>
        <dbReference type="Pfam" id="PF01850"/>
    </source>
</evidence>
<dbReference type="InterPro" id="IPR029060">
    <property type="entry name" value="PIN-like_dom_sf"/>
</dbReference>